<evidence type="ECO:0000256" key="3">
    <source>
        <dbReference type="ARBA" id="ARBA00022670"/>
    </source>
</evidence>
<comment type="catalytic activity">
    <reaction evidence="1 11">
        <text>Thiol-dependent hydrolysis of ester, thioester, amide, peptide and isopeptide bonds formed by the C-terminal Gly of ubiquitin (a 76-residue protein attached to proteins as an intracellular targeting signal).</text>
        <dbReference type="EC" id="3.4.19.12"/>
    </reaction>
</comment>
<organism evidence="15 16">
    <name type="scientific">Achlya hypogyna</name>
    <name type="common">Oomycete</name>
    <name type="synonym">Protoachlya hypogyna</name>
    <dbReference type="NCBI Taxonomy" id="1202772"/>
    <lineage>
        <taxon>Eukaryota</taxon>
        <taxon>Sar</taxon>
        <taxon>Stramenopiles</taxon>
        <taxon>Oomycota</taxon>
        <taxon>Saprolegniomycetes</taxon>
        <taxon>Saprolegniales</taxon>
        <taxon>Achlyaceae</taxon>
        <taxon>Achlya</taxon>
    </lineage>
</organism>
<gene>
    <name evidence="15" type="ORF">ACHHYP_07080</name>
</gene>
<dbReference type="OrthoDB" id="289038at2759"/>
<keyword evidence="16" id="KW-1185">Reference proteome</keyword>
<dbReference type="SUPFAM" id="SSF57850">
    <property type="entry name" value="RING/U-box"/>
    <property type="match status" value="1"/>
</dbReference>
<keyword evidence="5 10" id="KW-0863">Zinc-finger</keyword>
<dbReference type="GO" id="GO:0006508">
    <property type="term" value="P:proteolysis"/>
    <property type="evidence" value="ECO:0007669"/>
    <property type="project" value="UniProtKB-KW"/>
</dbReference>
<keyword evidence="4" id="KW-0479">Metal-binding</keyword>
<keyword evidence="9" id="KW-0862">Zinc</keyword>
<evidence type="ECO:0000256" key="6">
    <source>
        <dbReference type="ARBA" id="ARBA00022786"/>
    </source>
</evidence>
<evidence type="ECO:0000256" key="9">
    <source>
        <dbReference type="ARBA" id="ARBA00022833"/>
    </source>
</evidence>
<dbReference type="PANTHER" id="PTHR24006:SF888">
    <property type="entry name" value="UBIQUITIN CARBOXYL-TERMINAL HYDROLASE 30"/>
    <property type="match status" value="1"/>
</dbReference>
<dbReference type="GO" id="GO:0016579">
    <property type="term" value="P:protein deubiquitination"/>
    <property type="evidence" value="ECO:0007669"/>
    <property type="project" value="InterPro"/>
</dbReference>
<feature type="compositionally biased region" description="Basic residues" evidence="12">
    <location>
        <begin position="179"/>
        <end position="189"/>
    </location>
</feature>
<evidence type="ECO:0000256" key="5">
    <source>
        <dbReference type="ARBA" id="ARBA00022771"/>
    </source>
</evidence>
<dbReference type="GO" id="GO:0004843">
    <property type="term" value="F:cysteine-type deubiquitinase activity"/>
    <property type="evidence" value="ECO:0007669"/>
    <property type="project" value="UniProtKB-UniRule"/>
</dbReference>
<evidence type="ECO:0000313" key="16">
    <source>
        <dbReference type="Proteomes" id="UP000243579"/>
    </source>
</evidence>
<protein>
    <recommendedName>
        <fullName evidence="11">Ubiquitin carboxyl-terminal hydrolase</fullName>
        <ecNumber evidence="11">3.4.19.12</ecNumber>
    </recommendedName>
</protein>
<dbReference type="Gene3D" id="3.30.40.10">
    <property type="entry name" value="Zinc/RING finger domain, C3HC4 (zinc finger)"/>
    <property type="match status" value="1"/>
</dbReference>
<comment type="similarity">
    <text evidence="2 11">Belongs to the peptidase C19 family.</text>
</comment>
<dbReference type="EMBL" id="JNBR01000072">
    <property type="protein sequence ID" value="OQR99273.1"/>
    <property type="molecule type" value="Genomic_DNA"/>
</dbReference>
<dbReference type="GO" id="GO:0005634">
    <property type="term" value="C:nucleus"/>
    <property type="evidence" value="ECO:0007669"/>
    <property type="project" value="TreeGrafter"/>
</dbReference>
<dbReference type="Gene3D" id="3.90.70.10">
    <property type="entry name" value="Cysteine proteinases"/>
    <property type="match status" value="1"/>
</dbReference>
<evidence type="ECO:0000256" key="7">
    <source>
        <dbReference type="ARBA" id="ARBA00022801"/>
    </source>
</evidence>
<dbReference type="Proteomes" id="UP000243579">
    <property type="component" value="Unassembled WGS sequence"/>
</dbReference>
<dbReference type="PROSITE" id="PS00973">
    <property type="entry name" value="USP_2"/>
    <property type="match status" value="1"/>
</dbReference>
<dbReference type="InterPro" id="IPR050164">
    <property type="entry name" value="Peptidase_C19"/>
</dbReference>
<name>A0A1V9ZMR6_ACHHY</name>
<dbReference type="EC" id="3.4.19.12" evidence="11"/>
<proteinExistence type="inferred from homology"/>
<evidence type="ECO:0000259" key="14">
    <source>
        <dbReference type="PROSITE" id="PS50271"/>
    </source>
</evidence>
<dbReference type="InterPro" id="IPR001394">
    <property type="entry name" value="Peptidase_C19_UCH"/>
</dbReference>
<sequence length="606" mass="66043">MMGESAMDETKVAMSKECRHVAAALNLSQLRKRFKAGGLHRCEQCDVSSQKKSKKQTKQVKHASLLEEAKANAVCLTCGFLGCLEAKQGHGIEHASRQSKHTCYYRIGTADVWCAKCEAVVVGTSTKVKTALGDITKAYDDLIISKAGRMHLYASLERPTEPAPETTAMEPQTESETPKKKKGVKTKSAKKLDPEEPSNEAPSPYDPVAVTAGLMNLGNTCYFNATVQSLRSVFAAVLSPEALKAARSLLSAPVTNALLDFFEGNGARAGKKSGKSVYNPGQLLSALRETCRQFRNRAQQDAYELYLALVWAIDDEFLKPVPVPAPTSDALQQIFVKTDNAKDGTVSLIVPAAASMDEIEALVAKKLNLKQDDMLLSGARPVATSDVEGPPSFIHTALMGALVNSVTCHTCKNVSNSYDDCVSMSLAIPKPQSDDDDVTLVDCIEAFTSVNTLVADEATSSGYRCERCSQETGDEESASKLAFQDASVQMQLFGVPQVLTLHLKRLGKLRKNSRHVAFETVLDMAPFVLRPTYGPHMTTTYRLDAVIVHMGNRYGGHYVAYVRHPDSWYYTSDANVQRVSESTVLGAEAYMLLYTRNSSAYTSSKL</sequence>
<feature type="region of interest" description="Disordered" evidence="12">
    <location>
        <begin position="156"/>
        <end position="204"/>
    </location>
</feature>
<dbReference type="PROSITE" id="PS00972">
    <property type="entry name" value="USP_1"/>
    <property type="match status" value="1"/>
</dbReference>
<evidence type="ECO:0000259" key="13">
    <source>
        <dbReference type="PROSITE" id="PS50235"/>
    </source>
</evidence>
<feature type="domain" description="USP" evidence="13">
    <location>
        <begin position="212"/>
        <end position="597"/>
    </location>
</feature>
<dbReference type="InterPro" id="IPR038765">
    <property type="entry name" value="Papain-like_cys_pep_sf"/>
</dbReference>
<dbReference type="GO" id="GO:0008270">
    <property type="term" value="F:zinc ion binding"/>
    <property type="evidence" value="ECO:0007669"/>
    <property type="project" value="UniProtKB-KW"/>
</dbReference>
<dbReference type="PROSITE" id="PS50235">
    <property type="entry name" value="USP_3"/>
    <property type="match status" value="1"/>
</dbReference>
<evidence type="ECO:0000256" key="4">
    <source>
        <dbReference type="ARBA" id="ARBA00022723"/>
    </source>
</evidence>
<keyword evidence="3 11" id="KW-0645">Protease</keyword>
<dbReference type="GO" id="GO:0005829">
    <property type="term" value="C:cytosol"/>
    <property type="evidence" value="ECO:0007669"/>
    <property type="project" value="TreeGrafter"/>
</dbReference>
<dbReference type="STRING" id="1202772.A0A1V9ZMR6"/>
<dbReference type="SUPFAM" id="SSF54001">
    <property type="entry name" value="Cysteine proteinases"/>
    <property type="match status" value="1"/>
</dbReference>
<dbReference type="InterPro" id="IPR013083">
    <property type="entry name" value="Znf_RING/FYVE/PHD"/>
</dbReference>
<reference evidence="15 16" key="1">
    <citation type="journal article" date="2014" name="Genome Biol. Evol.">
        <title>The secreted proteins of Achlya hypogyna and Thraustotheca clavata identify the ancestral oomycete secretome and reveal gene acquisitions by horizontal gene transfer.</title>
        <authorList>
            <person name="Misner I."/>
            <person name="Blouin N."/>
            <person name="Leonard G."/>
            <person name="Richards T.A."/>
            <person name="Lane C.E."/>
        </authorList>
    </citation>
    <scope>NUCLEOTIDE SEQUENCE [LARGE SCALE GENOMIC DNA]</scope>
    <source>
        <strain evidence="15 16">ATCC 48635</strain>
    </source>
</reference>
<dbReference type="PROSITE" id="PS50271">
    <property type="entry name" value="ZF_UBP"/>
    <property type="match status" value="1"/>
</dbReference>
<evidence type="ECO:0000256" key="2">
    <source>
        <dbReference type="ARBA" id="ARBA00009085"/>
    </source>
</evidence>
<dbReference type="Pfam" id="PF02148">
    <property type="entry name" value="zf-UBP"/>
    <property type="match status" value="1"/>
</dbReference>
<keyword evidence="8 11" id="KW-0788">Thiol protease</keyword>
<dbReference type="InterPro" id="IPR018200">
    <property type="entry name" value="USP_CS"/>
</dbReference>
<feature type="domain" description="UBP-type" evidence="14">
    <location>
        <begin position="16"/>
        <end position="146"/>
    </location>
</feature>
<dbReference type="InterPro" id="IPR028889">
    <property type="entry name" value="USP"/>
</dbReference>
<evidence type="ECO:0000256" key="12">
    <source>
        <dbReference type="SAM" id="MobiDB-lite"/>
    </source>
</evidence>
<evidence type="ECO:0000256" key="11">
    <source>
        <dbReference type="RuleBase" id="RU366025"/>
    </source>
</evidence>
<dbReference type="AlphaFoldDB" id="A0A1V9ZMR6"/>
<accession>A0A1V9ZMR6</accession>
<dbReference type="PANTHER" id="PTHR24006">
    <property type="entry name" value="UBIQUITIN CARBOXYL-TERMINAL HYDROLASE"/>
    <property type="match status" value="1"/>
</dbReference>
<keyword evidence="7 11" id="KW-0378">Hydrolase</keyword>
<comment type="caution">
    <text evidence="15">The sequence shown here is derived from an EMBL/GenBank/DDBJ whole genome shotgun (WGS) entry which is preliminary data.</text>
</comment>
<dbReference type="Pfam" id="PF00443">
    <property type="entry name" value="UCH"/>
    <property type="match status" value="1"/>
</dbReference>
<evidence type="ECO:0000256" key="1">
    <source>
        <dbReference type="ARBA" id="ARBA00000707"/>
    </source>
</evidence>
<keyword evidence="6 11" id="KW-0833">Ubl conjugation pathway</keyword>
<dbReference type="InterPro" id="IPR001607">
    <property type="entry name" value="Znf_UBP"/>
</dbReference>
<evidence type="ECO:0000256" key="10">
    <source>
        <dbReference type="PROSITE-ProRule" id="PRU00502"/>
    </source>
</evidence>
<evidence type="ECO:0000313" key="15">
    <source>
        <dbReference type="EMBL" id="OQR99273.1"/>
    </source>
</evidence>
<evidence type="ECO:0000256" key="8">
    <source>
        <dbReference type="ARBA" id="ARBA00022807"/>
    </source>
</evidence>